<dbReference type="FunFam" id="1.10.287.100:FF:000001">
    <property type="entry name" value="Transcription initiation factor IIA subunit"/>
    <property type="match status" value="1"/>
</dbReference>
<evidence type="ECO:0000313" key="7">
    <source>
        <dbReference type="Proteomes" id="UP000283509"/>
    </source>
</evidence>
<reference evidence="6 7" key="2">
    <citation type="submission" date="2019-01" db="EMBL/GenBank/DDBJ databases">
        <title>The decoding of complex shrimp genome reveals the adaptation for benthos swimmer, frequently molting mechanism and breeding impact on genome.</title>
        <authorList>
            <person name="Sun Y."/>
            <person name="Gao Y."/>
            <person name="Yu Y."/>
        </authorList>
    </citation>
    <scope>NUCLEOTIDE SEQUENCE [LARGE SCALE GENOMIC DNA]</scope>
    <source>
        <tissue evidence="6">Muscle</tissue>
    </source>
</reference>
<evidence type="ECO:0000256" key="4">
    <source>
        <dbReference type="ARBA" id="ARBA00023242"/>
    </source>
</evidence>
<comment type="subcellular location">
    <subcellularLocation>
        <location evidence="1">Nucleus</location>
    </subcellularLocation>
</comment>
<dbReference type="Pfam" id="PF03153">
    <property type="entry name" value="TFIIA"/>
    <property type="match status" value="1"/>
</dbReference>
<evidence type="ECO:0000313" key="6">
    <source>
        <dbReference type="EMBL" id="ROT71243.1"/>
    </source>
</evidence>
<dbReference type="EMBL" id="QCYY01002324">
    <property type="protein sequence ID" value="ROT71243.1"/>
    <property type="molecule type" value="Genomic_DNA"/>
</dbReference>
<evidence type="ECO:0000256" key="5">
    <source>
        <dbReference type="SAM" id="MobiDB-lite"/>
    </source>
</evidence>
<keyword evidence="6" id="KW-0648">Protein biosynthesis</keyword>
<dbReference type="PANTHER" id="PTHR12694">
    <property type="entry name" value="TRANSCRIPTION INITIATION FACTOR IIA SUBUNIT 1"/>
    <property type="match status" value="1"/>
</dbReference>
<dbReference type="CDD" id="cd07976">
    <property type="entry name" value="TFIIA_alpha_beta_like"/>
    <property type="match status" value="1"/>
</dbReference>
<dbReference type="GO" id="GO:0003743">
    <property type="term" value="F:translation initiation factor activity"/>
    <property type="evidence" value="ECO:0007669"/>
    <property type="project" value="UniProtKB-KW"/>
</dbReference>
<dbReference type="OrthoDB" id="6275927at2759"/>
<keyword evidence="4" id="KW-0539">Nucleus</keyword>
<dbReference type="SMART" id="SM01371">
    <property type="entry name" value="TFIIA"/>
    <property type="match status" value="1"/>
</dbReference>
<dbReference type="InterPro" id="IPR004855">
    <property type="entry name" value="TFIIA_asu/bsu"/>
</dbReference>
<keyword evidence="7" id="KW-1185">Reference proteome</keyword>
<dbReference type="STRING" id="6689.A0A423T4B8"/>
<comment type="similarity">
    <text evidence="2">Belongs to the TFIIA subunit 1 family.</text>
</comment>
<dbReference type="Proteomes" id="UP000283509">
    <property type="component" value="Unassembled WGS sequence"/>
</dbReference>
<dbReference type="PANTHER" id="PTHR12694:SF8">
    <property type="entry name" value="TRANSCRIPTION INITIATION FACTOR IIA SUBUNIT 1"/>
    <property type="match status" value="1"/>
</dbReference>
<name>A0A423T4B8_PENVA</name>
<dbReference type="Gene3D" id="1.10.287.100">
    <property type="match status" value="1"/>
</dbReference>
<dbReference type="AlphaFoldDB" id="A0A423T4B8"/>
<dbReference type="SUPFAM" id="SSF47396">
    <property type="entry name" value="Transcription factor IIA (TFIIA), alpha-helical domain"/>
    <property type="match status" value="1"/>
</dbReference>
<keyword evidence="6" id="KW-0396">Initiation factor</keyword>
<comment type="caution">
    <text evidence="6">The sequence shown here is derived from an EMBL/GenBank/DDBJ whole genome shotgun (WGS) entry which is preliminary data.</text>
</comment>
<evidence type="ECO:0000256" key="1">
    <source>
        <dbReference type="ARBA" id="ARBA00004123"/>
    </source>
</evidence>
<sequence>MAQAATCVQKIYNGVIEDVINGVREYFLDEGVDEEVLTELKQLWEQKLQRMNVFDHPEPGAPASTMLPTNLVPVQITVPAQQAGGAPKTITIHVPSSALANGVAGQQLQTILSATDAAHTFSLEPSRAAEIIQRKLNQALEEHGITLPPQLLQYNHIATTQVDGAFDEEELGPTPSTSKGKTSKPALAQMSWNKESQPSLSVDRGTMDRLLFARLKASQVD</sequence>
<feature type="non-terminal residue" evidence="6">
    <location>
        <position position="221"/>
    </location>
</feature>
<dbReference type="GO" id="GO:0005672">
    <property type="term" value="C:transcription factor TFIIA complex"/>
    <property type="evidence" value="ECO:0007669"/>
    <property type="project" value="InterPro"/>
</dbReference>
<accession>A0A423T4B8</accession>
<feature type="compositionally biased region" description="Polar residues" evidence="5">
    <location>
        <begin position="190"/>
        <end position="200"/>
    </location>
</feature>
<reference evidence="6 7" key="1">
    <citation type="submission" date="2018-04" db="EMBL/GenBank/DDBJ databases">
        <authorList>
            <person name="Zhang X."/>
            <person name="Yuan J."/>
            <person name="Li F."/>
            <person name="Xiang J."/>
        </authorList>
    </citation>
    <scope>NUCLEOTIDE SEQUENCE [LARGE SCALE GENOMIC DNA]</scope>
    <source>
        <tissue evidence="6">Muscle</tissue>
    </source>
</reference>
<dbReference type="GO" id="GO:0006367">
    <property type="term" value="P:transcription initiation at RNA polymerase II promoter"/>
    <property type="evidence" value="ECO:0007669"/>
    <property type="project" value="InterPro"/>
</dbReference>
<organism evidence="6 7">
    <name type="scientific">Penaeus vannamei</name>
    <name type="common">Whiteleg shrimp</name>
    <name type="synonym">Litopenaeus vannamei</name>
    <dbReference type="NCBI Taxonomy" id="6689"/>
    <lineage>
        <taxon>Eukaryota</taxon>
        <taxon>Metazoa</taxon>
        <taxon>Ecdysozoa</taxon>
        <taxon>Arthropoda</taxon>
        <taxon>Crustacea</taxon>
        <taxon>Multicrustacea</taxon>
        <taxon>Malacostraca</taxon>
        <taxon>Eumalacostraca</taxon>
        <taxon>Eucarida</taxon>
        <taxon>Decapoda</taxon>
        <taxon>Dendrobranchiata</taxon>
        <taxon>Penaeoidea</taxon>
        <taxon>Penaeidae</taxon>
        <taxon>Penaeus</taxon>
    </lineage>
</organism>
<gene>
    <name evidence="6" type="ORF">C7M84_010452</name>
</gene>
<proteinExistence type="inferred from homology"/>
<evidence type="ECO:0000256" key="3">
    <source>
        <dbReference type="ARBA" id="ARBA00023163"/>
    </source>
</evidence>
<feature type="region of interest" description="Disordered" evidence="5">
    <location>
        <begin position="167"/>
        <end position="201"/>
    </location>
</feature>
<evidence type="ECO:0000256" key="2">
    <source>
        <dbReference type="ARBA" id="ARBA00010059"/>
    </source>
</evidence>
<keyword evidence="3" id="KW-0804">Transcription</keyword>
<protein>
    <submittedName>
        <fullName evidence="6">Putative transcription initiation factor IIA subunit 1</fullName>
    </submittedName>
</protein>